<dbReference type="InterPro" id="IPR029041">
    <property type="entry name" value="FAD-linked_oxidoreductase-like"/>
</dbReference>
<keyword evidence="3" id="KW-0285">Flavoprotein</keyword>
<feature type="binding site" evidence="10">
    <location>
        <position position="131"/>
    </location>
    <ligand>
        <name>FAD</name>
        <dbReference type="ChEBI" id="CHEBI:57692"/>
    </ligand>
</feature>
<reference evidence="12 13" key="1">
    <citation type="journal article" date="2014" name="Genome Announc.">
        <title>Genome Sequence and Methylome of Soil Bacterium Gemmatirosa kalamazoonensis KBS708T, a Member of the Rarely Cultivated Gemmatimonadetes Phylum.</title>
        <authorList>
            <person name="Debruyn J.M."/>
            <person name="Radosevich M."/>
            <person name="Wommack K.E."/>
            <person name="Polson S.W."/>
            <person name="Hauser L.J."/>
            <person name="Fawaz M.N."/>
            <person name="Korlach J."/>
            <person name="Tsai Y.C."/>
        </authorList>
    </citation>
    <scope>NUCLEOTIDE SEQUENCE [LARGE SCALE GENOMIC DNA]</scope>
    <source>
        <strain evidence="12 13">KBS708</strain>
    </source>
</reference>
<dbReference type="SUPFAM" id="SSF51730">
    <property type="entry name" value="FAD-linked oxidoreductase"/>
    <property type="match status" value="1"/>
</dbReference>
<dbReference type="EC" id="1.5.5.2" evidence="2"/>
<evidence type="ECO:0000256" key="5">
    <source>
        <dbReference type="ARBA" id="ARBA00022827"/>
    </source>
</evidence>
<dbReference type="Proteomes" id="UP000019151">
    <property type="component" value="Chromosome"/>
</dbReference>
<evidence type="ECO:0000313" key="13">
    <source>
        <dbReference type="Proteomes" id="UP000019151"/>
    </source>
</evidence>
<evidence type="ECO:0000256" key="2">
    <source>
        <dbReference type="ARBA" id="ARBA00012695"/>
    </source>
</evidence>
<organism evidence="12 13">
    <name type="scientific">Gemmatirosa kalamazoonensis</name>
    <dbReference type="NCBI Taxonomy" id="861299"/>
    <lineage>
        <taxon>Bacteria</taxon>
        <taxon>Pseudomonadati</taxon>
        <taxon>Gemmatimonadota</taxon>
        <taxon>Gemmatimonadia</taxon>
        <taxon>Gemmatimonadales</taxon>
        <taxon>Gemmatimonadaceae</taxon>
        <taxon>Gemmatirosa</taxon>
    </lineage>
</organism>
<keyword evidence="6" id="KW-0560">Oxidoreductase</keyword>
<protein>
    <recommendedName>
        <fullName evidence="2">proline dehydrogenase</fullName>
        <ecNumber evidence="2">1.5.5.2</ecNumber>
    </recommendedName>
</protein>
<dbReference type="STRING" id="861299.J421_4533"/>
<evidence type="ECO:0000259" key="11">
    <source>
        <dbReference type="Pfam" id="PF01619"/>
    </source>
</evidence>
<dbReference type="PANTHER" id="PTHR13914">
    <property type="entry name" value="PROLINE OXIDASE"/>
    <property type="match status" value="1"/>
</dbReference>
<dbReference type="PATRIC" id="fig|861299.3.peg.4589"/>
<feature type="binding site" evidence="9">
    <location>
        <position position="287"/>
    </location>
    <ligand>
        <name>substrate</name>
    </ligand>
</feature>
<dbReference type="AlphaFoldDB" id="W0RNY3"/>
<feature type="binding site" evidence="9">
    <location>
        <position position="96"/>
    </location>
    <ligand>
        <name>substrate</name>
    </ligand>
</feature>
<dbReference type="Pfam" id="PF01619">
    <property type="entry name" value="Pro_dh"/>
    <property type="match status" value="1"/>
</dbReference>
<evidence type="ECO:0000256" key="4">
    <source>
        <dbReference type="ARBA" id="ARBA00022741"/>
    </source>
</evidence>
<keyword evidence="13" id="KW-1185">Reference proteome</keyword>
<sequence length="311" mass="36007">MLRSTLLYLSNQQKVFRFIRRNRLAKRFADRFVAGETVDTALDAVAALNAQRIRASLDILGESVHNEAEARGAGRQYVHLLDRIAERGLDTNVSLKLTAMGLDISEDLCVEVVHQVLARARDHGSFVRLDMESSDYTERTLRMFYERFYPVYGNHVGIVLQSYLFRTEQDVARANQERCRVRLCKGAYKEPPTVAFPDKKDVDAAYVREMHALMRDGNYPGLATHDEAIINEAKRFAKESGIDASRFEFQMLYGVRRDLQEQIVREGWNMRVYVPFGTQWYPYLMRRLAERPANLAFMTGNIIREGVRRRK</sequence>
<evidence type="ECO:0000256" key="9">
    <source>
        <dbReference type="PIRSR" id="PIRSR000196-1"/>
    </source>
</evidence>
<dbReference type="EMBL" id="CP007128">
    <property type="protein sequence ID" value="AHG92070.1"/>
    <property type="molecule type" value="Genomic_DNA"/>
</dbReference>
<evidence type="ECO:0000256" key="6">
    <source>
        <dbReference type="ARBA" id="ARBA00023002"/>
    </source>
</evidence>
<dbReference type="InterPro" id="IPR002872">
    <property type="entry name" value="Proline_DH_dom"/>
</dbReference>
<dbReference type="GO" id="GO:0004657">
    <property type="term" value="F:proline dehydrogenase activity"/>
    <property type="evidence" value="ECO:0007669"/>
    <property type="project" value="UniProtKB-EC"/>
</dbReference>
<keyword evidence="5 10" id="KW-0274">FAD</keyword>
<evidence type="ECO:0000256" key="3">
    <source>
        <dbReference type="ARBA" id="ARBA00022630"/>
    </source>
</evidence>
<dbReference type="PIRSF" id="PIRSF000196">
    <property type="entry name" value="Pro_dehydrog"/>
    <property type="match status" value="1"/>
</dbReference>
<dbReference type="GO" id="GO:0010133">
    <property type="term" value="P:L-proline catabolic process to L-glutamate"/>
    <property type="evidence" value="ECO:0007669"/>
    <property type="project" value="UniProtKB-UniPathway"/>
</dbReference>
<feature type="binding site" evidence="9">
    <location>
        <position position="286"/>
    </location>
    <ligand>
        <name>substrate</name>
    </ligand>
</feature>
<comment type="catalytic activity">
    <reaction evidence="8">
        <text>L-proline + a quinone = (S)-1-pyrroline-5-carboxylate + a quinol + H(+)</text>
        <dbReference type="Rhea" id="RHEA:23784"/>
        <dbReference type="ChEBI" id="CHEBI:15378"/>
        <dbReference type="ChEBI" id="CHEBI:17388"/>
        <dbReference type="ChEBI" id="CHEBI:24646"/>
        <dbReference type="ChEBI" id="CHEBI:60039"/>
        <dbReference type="ChEBI" id="CHEBI:132124"/>
        <dbReference type="EC" id="1.5.5.2"/>
    </reaction>
</comment>
<gene>
    <name evidence="12" type="ORF">J421_4533</name>
</gene>
<dbReference type="InParanoid" id="W0RNY3"/>
<dbReference type="RefSeq" id="WP_025413497.1">
    <property type="nucleotide sequence ID" value="NZ_CP007128.1"/>
</dbReference>
<feature type="binding site" evidence="10">
    <location>
        <position position="161"/>
    </location>
    <ligand>
        <name>FAD</name>
        <dbReference type="ChEBI" id="CHEBI:57692"/>
    </ligand>
</feature>
<dbReference type="Gene3D" id="3.20.20.220">
    <property type="match status" value="1"/>
</dbReference>
<feature type="binding site" evidence="10">
    <location>
        <position position="199"/>
    </location>
    <ligand>
        <name>FAD</name>
        <dbReference type="ChEBI" id="CHEBI:57692"/>
    </ligand>
</feature>
<dbReference type="UniPathway" id="UPA00261">
    <property type="reaction ID" value="UER00373"/>
</dbReference>
<dbReference type="FunCoup" id="W0RNY3">
    <property type="interactions" value="40"/>
</dbReference>
<feature type="binding site" evidence="10">
    <location>
        <begin position="185"/>
        <end position="187"/>
    </location>
    <ligand>
        <name>FAD</name>
        <dbReference type="ChEBI" id="CHEBI:57692"/>
    </ligand>
</feature>
<keyword evidence="7" id="KW-0642">Proline metabolism</keyword>
<dbReference type="PANTHER" id="PTHR13914:SF0">
    <property type="entry name" value="PROLINE DEHYDROGENASE 1, MITOCHONDRIAL"/>
    <property type="match status" value="1"/>
</dbReference>
<feature type="domain" description="Proline dehydrogenase" evidence="11">
    <location>
        <begin position="42"/>
        <end position="298"/>
    </location>
</feature>
<dbReference type="HOGENOM" id="CLU_061158_0_0_0"/>
<keyword evidence="4 10" id="KW-0547">Nucleotide-binding</keyword>
<proteinExistence type="predicted"/>
<comment type="pathway">
    <text evidence="1">Amino-acid degradation; L-proline degradation into L-glutamate; L-glutamate from L-proline: step 1/2.</text>
</comment>
<name>W0RNY3_9BACT</name>
<evidence type="ECO:0000256" key="10">
    <source>
        <dbReference type="PIRSR" id="PIRSR000196-2"/>
    </source>
</evidence>
<dbReference type="KEGG" id="gba:J421_4533"/>
<dbReference type="InterPro" id="IPR008219">
    <property type="entry name" value="PRODH_bac_arc"/>
</dbReference>
<comment type="cofactor">
    <cofactor evidence="10">
        <name>FAD</name>
        <dbReference type="ChEBI" id="CHEBI:57692"/>
    </cofactor>
    <text evidence="10">Binds 1 FAD per subunit.</text>
</comment>
<evidence type="ECO:0000256" key="7">
    <source>
        <dbReference type="ARBA" id="ARBA00023062"/>
    </source>
</evidence>
<dbReference type="GO" id="GO:0000166">
    <property type="term" value="F:nucleotide binding"/>
    <property type="evidence" value="ECO:0007669"/>
    <property type="project" value="UniProtKB-KW"/>
</dbReference>
<accession>W0RNY3</accession>
<dbReference type="eggNOG" id="COG0506">
    <property type="taxonomic scope" value="Bacteria"/>
</dbReference>
<evidence type="ECO:0000313" key="12">
    <source>
        <dbReference type="EMBL" id="AHG92070.1"/>
    </source>
</evidence>
<evidence type="ECO:0000256" key="1">
    <source>
        <dbReference type="ARBA" id="ARBA00004739"/>
    </source>
</evidence>
<feature type="binding site" evidence="10">
    <location>
        <begin position="224"/>
        <end position="225"/>
    </location>
    <ligand>
        <name>FAD</name>
        <dbReference type="ChEBI" id="CHEBI:57692"/>
    </ligand>
</feature>
<evidence type="ECO:0000256" key="8">
    <source>
        <dbReference type="ARBA" id="ARBA00048779"/>
    </source>
</evidence>
<dbReference type="OrthoDB" id="9773461at2"/>
<dbReference type="InterPro" id="IPR015659">
    <property type="entry name" value="Proline_oxidase"/>
</dbReference>